<gene>
    <name evidence="1" type="ORF">L1987_18538</name>
</gene>
<dbReference type="Proteomes" id="UP001056120">
    <property type="component" value="Linkage Group LG06"/>
</dbReference>
<sequence>MYPEARLAEIKQQEQEENVGDQGGEEDMNVEGANVENVEAENVENVNERQKRLISSHKGKGEAQEPEIPTKKPKHSQAVIDEDIINMLSKDMVVNQNKLIEAQKNVINGQQMAIERMFGMKTELQTKMNVSPKISWDNLFYYSSFHKDVGGEGSSGVNDDHQVLSWVKDKTALGVIDKDEEGEKEVKDDEDEDIGGGDKDEEPEKKDDKDKGGEGGSGVRLDGLDSSDTDDDDDDVNPDVVVQESQGRKPVYEIADGKTIETDDVLKDTDNPKTSLDTTRWFKTSKSGWKYEELKDLYAVKRRSRLADVINRVKIPLIFPIMLTLFDKWHYENQTGEVIIKTLDGYCIRVFDPMDMFMFDKSYLNTLFSHPIHRGARNAARDEAMLFARVVDRALKMRAGILSLKERIGED</sequence>
<evidence type="ECO:0000313" key="2">
    <source>
        <dbReference type="Proteomes" id="UP001056120"/>
    </source>
</evidence>
<reference evidence="2" key="1">
    <citation type="journal article" date="2022" name="Mol. Ecol. Resour.">
        <title>The genomes of chicory, endive, great burdock and yacon provide insights into Asteraceae palaeo-polyploidization history and plant inulin production.</title>
        <authorList>
            <person name="Fan W."/>
            <person name="Wang S."/>
            <person name="Wang H."/>
            <person name="Wang A."/>
            <person name="Jiang F."/>
            <person name="Liu H."/>
            <person name="Zhao H."/>
            <person name="Xu D."/>
            <person name="Zhang Y."/>
        </authorList>
    </citation>
    <scope>NUCLEOTIDE SEQUENCE [LARGE SCALE GENOMIC DNA]</scope>
    <source>
        <strain evidence="2">cv. Yunnan</strain>
    </source>
</reference>
<evidence type="ECO:0000313" key="1">
    <source>
        <dbReference type="EMBL" id="KAI3813803.1"/>
    </source>
</evidence>
<name>A0ACB9J022_9ASTR</name>
<comment type="caution">
    <text evidence="1">The sequence shown here is derived from an EMBL/GenBank/DDBJ whole genome shotgun (WGS) entry which is preliminary data.</text>
</comment>
<protein>
    <submittedName>
        <fullName evidence="1">Uncharacterized protein</fullName>
    </submittedName>
</protein>
<accession>A0ACB9J022</accession>
<reference evidence="1 2" key="2">
    <citation type="journal article" date="2022" name="Mol. Ecol. Resour.">
        <title>The genomes of chicory, endive, great burdock and yacon provide insights into Asteraceae paleo-polyploidization history and plant inulin production.</title>
        <authorList>
            <person name="Fan W."/>
            <person name="Wang S."/>
            <person name="Wang H."/>
            <person name="Wang A."/>
            <person name="Jiang F."/>
            <person name="Liu H."/>
            <person name="Zhao H."/>
            <person name="Xu D."/>
            <person name="Zhang Y."/>
        </authorList>
    </citation>
    <scope>NUCLEOTIDE SEQUENCE [LARGE SCALE GENOMIC DNA]</scope>
    <source>
        <strain evidence="2">cv. Yunnan</strain>
        <tissue evidence="1">Leaves</tissue>
    </source>
</reference>
<dbReference type="EMBL" id="CM042023">
    <property type="protein sequence ID" value="KAI3813803.1"/>
    <property type="molecule type" value="Genomic_DNA"/>
</dbReference>
<proteinExistence type="predicted"/>
<keyword evidence="2" id="KW-1185">Reference proteome</keyword>
<organism evidence="1 2">
    <name type="scientific">Smallanthus sonchifolius</name>
    <dbReference type="NCBI Taxonomy" id="185202"/>
    <lineage>
        <taxon>Eukaryota</taxon>
        <taxon>Viridiplantae</taxon>
        <taxon>Streptophyta</taxon>
        <taxon>Embryophyta</taxon>
        <taxon>Tracheophyta</taxon>
        <taxon>Spermatophyta</taxon>
        <taxon>Magnoliopsida</taxon>
        <taxon>eudicotyledons</taxon>
        <taxon>Gunneridae</taxon>
        <taxon>Pentapetalae</taxon>
        <taxon>asterids</taxon>
        <taxon>campanulids</taxon>
        <taxon>Asterales</taxon>
        <taxon>Asteraceae</taxon>
        <taxon>Asteroideae</taxon>
        <taxon>Heliantheae alliance</taxon>
        <taxon>Millerieae</taxon>
        <taxon>Smallanthus</taxon>
    </lineage>
</organism>